<dbReference type="Proteomes" id="UP000198287">
    <property type="component" value="Unassembled WGS sequence"/>
</dbReference>
<feature type="transmembrane region" description="Helical" evidence="2">
    <location>
        <begin position="12"/>
        <end position="33"/>
    </location>
</feature>
<keyword evidence="2" id="KW-0472">Membrane</keyword>
<feature type="region of interest" description="Disordered" evidence="1">
    <location>
        <begin position="324"/>
        <end position="348"/>
    </location>
</feature>
<sequence length="389" mass="42777">MSKVKVKFSEFSLAAMGVLSLTLNLATSVLIWRKSLTKKLIQEDYLILNASLTAAVASLIGLVYLFDNGSLLVGELTCPIAALIWSNGIYEILLIGCHQSDSNRRARTELRADERSSEAGDEAAQPPVDADRLLGDGDSWRCAQLFQRRLQCKEGNINTLILKQKLLFDMKYAGLVYEIIRCCIVHVAVSIYMACDLYQVRPMLPYIYKSNAGVNIRLNQCVSRVRFLYANSVAFIVTWIPFGVIMTVYPNIGSPQANGGVVDYSGTDFAIGVLFFAYLMALPLTIFGTSKELTGRTVYHPRGPHGTPQPIRIVRWRGRHGRSGPIDSGGRFGGGRQGGSAYGRIGQNDGHIRGDRIYGEVGRSVQENEGNIPDLEEFEMSGVGVGKRG</sequence>
<evidence type="ECO:0000256" key="2">
    <source>
        <dbReference type="SAM" id="Phobius"/>
    </source>
</evidence>
<keyword evidence="4" id="KW-1185">Reference proteome</keyword>
<protein>
    <submittedName>
        <fullName evidence="3">Uncharacterized protein</fullName>
    </submittedName>
</protein>
<feature type="transmembrane region" description="Helical" evidence="2">
    <location>
        <begin position="269"/>
        <end position="287"/>
    </location>
</feature>
<feature type="transmembrane region" description="Helical" evidence="2">
    <location>
        <begin position="72"/>
        <end position="97"/>
    </location>
</feature>
<accession>A0A226F2G7</accession>
<gene>
    <name evidence="3" type="ORF">Fcan01_01409</name>
</gene>
<name>A0A226F2G7_FOLCA</name>
<evidence type="ECO:0000313" key="3">
    <source>
        <dbReference type="EMBL" id="OXA63983.1"/>
    </source>
</evidence>
<proteinExistence type="predicted"/>
<dbReference type="OrthoDB" id="3789372at2759"/>
<feature type="region of interest" description="Disordered" evidence="1">
    <location>
        <begin position="108"/>
        <end position="129"/>
    </location>
</feature>
<evidence type="ECO:0000256" key="1">
    <source>
        <dbReference type="SAM" id="MobiDB-lite"/>
    </source>
</evidence>
<keyword evidence="2" id="KW-0812">Transmembrane</keyword>
<organism evidence="3 4">
    <name type="scientific">Folsomia candida</name>
    <name type="common">Springtail</name>
    <dbReference type="NCBI Taxonomy" id="158441"/>
    <lineage>
        <taxon>Eukaryota</taxon>
        <taxon>Metazoa</taxon>
        <taxon>Ecdysozoa</taxon>
        <taxon>Arthropoda</taxon>
        <taxon>Hexapoda</taxon>
        <taxon>Collembola</taxon>
        <taxon>Entomobryomorpha</taxon>
        <taxon>Isotomoidea</taxon>
        <taxon>Isotomidae</taxon>
        <taxon>Proisotominae</taxon>
        <taxon>Folsomia</taxon>
    </lineage>
</organism>
<comment type="caution">
    <text evidence="3">The sequence shown here is derived from an EMBL/GenBank/DDBJ whole genome shotgun (WGS) entry which is preliminary data.</text>
</comment>
<dbReference type="EMBL" id="LNIX01000001">
    <property type="protein sequence ID" value="OXA63983.1"/>
    <property type="molecule type" value="Genomic_DNA"/>
</dbReference>
<keyword evidence="2" id="KW-1133">Transmembrane helix</keyword>
<feature type="transmembrane region" description="Helical" evidence="2">
    <location>
        <begin position="227"/>
        <end position="249"/>
    </location>
</feature>
<evidence type="ECO:0000313" key="4">
    <source>
        <dbReference type="Proteomes" id="UP000198287"/>
    </source>
</evidence>
<feature type="compositionally biased region" description="Gly residues" evidence="1">
    <location>
        <begin position="330"/>
        <end position="341"/>
    </location>
</feature>
<reference evidence="3 4" key="1">
    <citation type="submission" date="2015-12" db="EMBL/GenBank/DDBJ databases">
        <title>The genome of Folsomia candida.</title>
        <authorList>
            <person name="Faddeeva A."/>
            <person name="Derks M.F."/>
            <person name="Anvar Y."/>
            <person name="Smit S."/>
            <person name="Van Straalen N."/>
            <person name="Roelofs D."/>
        </authorList>
    </citation>
    <scope>NUCLEOTIDE SEQUENCE [LARGE SCALE GENOMIC DNA]</scope>
    <source>
        <strain evidence="3 4">VU population</strain>
        <tissue evidence="3">Whole body</tissue>
    </source>
</reference>
<feature type="compositionally biased region" description="Basic and acidic residues" evidence="1">
    <location>
        <begin position="108"/>
        <end position="118"/>
    </location>
</feature>
<feature type="transmembrane region" description="Helical" evidence="2">
    <location>
        <begin position="45"/>
        <end position="66"/>
    </location>
</feature>
<dbReference type="AlphaFoldDB" id="A0A226F2G7"/>